<organism evidence="1 2">
    <name type="scientific">Maccoyibacter intestinihominis</name>
    <dbReference type="NCBI Taxonomy" id="3133499"/>
    <lineage>
        <taxon>Bacteria</taxon>
        <taxon>Bacillati</taxon>
        <taxon>Bacillota</taxon>
        <taxon>Clostridia</taxon>
        <taxon>Lachnospirales</taxon>
        <taxon>Lachnospiraceae</taxon>
        <taxon>Maccoyibacter</taxon>
    </lineage>
</organism>
<accession>A0ABV1HBW1</accession>
<dbReference type="Proteomes" id="UP001454489">
    <property type="component" value="Unassembled WGS sequence"/>
</dbReference>
<gene>
    <name evidence="1" type="ORF">WMO43_04830</name>
</gene>
<sequence>MEEELKKGESAEALTVEGQKPDAVIPYEENGKKWYFWYFTDLQSDKEGNELEYTLKQ</sequence>
<evidence type="ECO:0000313" key="2">
    <source>
        <dbReference type="Proteomes" id="UP001454489"/>
    </source>
</evidence>
<comment type="caution">
    <text evidence="1">The sequence shown here is derived from an EMBL/GenBank/DDBJ whole genome shotgun (WGS) entry which is preliminary data.</text>
</comment>
<keyword evidence="2" id="KW-1185">Reference proteome</keyword>
<proteinExistence type="predicted"/>
<dbReference type="RefSeq" id="WP_353530303.1">
    <property type="nucleotide sequence ID" value="NZ_JBBMEX010000004.1"/>
</dbReference>
<dbReference type="EMBL" id="JBBMEX010000004">
    <property type="protein sequence ID" value="MEQ2557202.1"/>
    <property type="molecule type" value="Genomic_DNA"/>
</dbReference>
<evidence type="ECO:0000313" key="1">
    <source>
        <dbReference type="EMBL" id="MEQ2557202.1"/>
    </source>
</evidence>
<name>A0ABV1HBW1_9FIRM</name>
<reference evidence="1 2" key="1">
    <citation type="submission" date="2024-03" db="EMBL/GenBank/DDBJ databases">
        <title>Human intestinal bacterial collection.</title>
        <authorList>
            <person name="Pauvert C."/>
            <person name="Hitch T.C.A."/>
            <person name="Clavel T."/>
        </authorList>
    </citation>
    <scope>NUCLEOTIDE SEQUENCE [LARGE SCALE GENOMIC DNA]</scope>
    <source>
        <strain evidence="1 2">CLA-AA-H185</strain>
    </source>
</reference>
<protein>
    <submittedName>
        <fullName evidence="1">Uncharacterized protein</fullName>
    </submittedName>
</protein>